<accession>A0A4Y3KFE8</accession>
<sequence length="200" mass="21067">MLVFRAGAPMATLGRTHGGVSVSAGNGMEVDSMDGAGSERDRSTPPDVGPPRTDLPAPLGAAEEQRLQWQIRVQAAAARRAAALGRFGTPFDVALASVCDELDRSFWTRDEWGSSFDRAHFARTVVGLVEGSGDRPDPVLVTAVLDSLEYTLTTPLAYGPAGAAWAEKRCTTDCEDTVTADAVAAIFEARALTARGCPSD</sequence>
<organism evidence="2 3">
    <name type="scientific">Cellulomonas gelida</name>
    <dbReference type="NCBI Taxonomy" id="1712"/>
    <lineage>
        <taxon>Bacteria</taxon>
        <taxon>Bacillati</taxon>
        <taxon>Actinomycetota</taxon>
        <taxon>Actinomycetes</taxon>
        <taxon>Micrococcales</taxon>
        <taxon>Cellulomonadaceae</taxon>
        <taxon>Cellulomonas</taxon>
    </lineage>
</organism>
<name>A0A4Y3KFE8_9CELL</name>
<proteinExistence type="predicted"/>
<evidence type="ECO:0000256" key="1">
    <source>
        <dbReference type="SAM" id="MobiDB-lite"/>
    </source>
</evidence>
<feature type="region of interest" description="Disordered" evidence="1">
    <location>
        <begin position="15"/>
        <end position="58"/>
    </location>
</feature>
<comment type="caution">
    <text evidence="2">The sequence shown here is derived from an EMBL/GenBank/DDBJ whole genome shotgun (WGS) entry which is preliminary data.</text>
</comment>
<dbReference type="AlphaFoldDB" id="A0A4Y3KFE8"/>
<keyword evidence="3" id="KW-1185">Reference proteome</keyword>
<gene>
    <name evidence="2" type="ORF">CGE01nite_03800</name>
</gene>
<evidence type="ECO:0000313" key="3">
    <source>
        <dbReference type="Proteomes" id="UP000320461"/>
    </source>
</evidence>
<dbReference type="Proteomes" id="UP000320461">
    <property type="component" value="Unassembled WGS sequence"/>
</dbReference>
<reference evidence="2 3" key="1">
    <citation type="submission" date="2019-06" db="EMBL/GenBank/DDBJ databases">
        <title>Whole genome shotgun sequence of Cellulomonas gelida NBRC 3748.</title>
        <authorList>
            <person name="Hosoyama A."/>
            <person name="Uohara A."/>
            <person name="Ohji S."/>
            <person name="Ichikawa N."/>
        </authorList>
    </citation>
    <scope>NUCLEOTIDE SEQUENCE [LARGE SCALE GENOMIC DNA]</scope>
    <source>
        <strain evidence="2 3">NBRC 3748</strain>
    </source>
</reference>
<evidence type="ECO:0000313" key="2">
    <source>
        <dbReference type="EMBL" id="GEA83129.1"/>
    </source>
</evidence>
<dbReference type="EMBL" id="BJLQ01000003">
    <property type="protein sequence ID" value="GEA83129.1"/>
    <property type="molecule type" value="Genomic_DNA"/>
</dbReference>
<protein>
    <submittedName>
        <fullName evidence="2">Uncharacterized protein</fullName>
    </submittedName>
</protein>